<accession>C9MLG2</accession>
<dbReference type="EMBL" id="ACVA01000013">
    <property type="protein sequence ID" value="EEX19496.1"/>
    <property type="molecule type" value="Genomic_DNA"/>
</dbReference>
<name>C9MLG2_9BACT</name>
<keyword evidence="3" id="KW-0326">Glycosidase</keyword>
<dbReference type="AlphaFoldDB" id="C9MLG2"/>
<dbReference type="PANTHER" id="PTHR34135:SF2">
    <property type="entry name" value="LYSOZYME"/>
    <property type="match status" value="1"/>
</dbReference>
<evidence type="ECO:0000256" key="3">
    <source>
        <dbReference type="ARBA" id="ARBA00023295"/>
    </source>
</evidence>
<evidence type="ECO:0000313" key="6">
    <source>
        <dbReference type="Proteomes" id="UP000003327"/>
    </source>
</evidence>
<protein>
    <submittedName>
        <fullName evidence="5">Glycosyl hydrolase family 25</fullName>
    </submittedName>
</protein>
<evidence type="ECO:0000256" key="1">
    <source>
        <dbReference type="ARBA" id="ARBA00010646"/>
    </source>
</evidence>
<keyword evidence="2 5" id="KW-0378">Hydrolase</keyword>
<dbReference type="InterPro" id="IPR018077">
    <property type="entry name" value="Glyco_hydro_fam25_subgr"/>
</dbReference>
<dbReference type="InterPro" id="IPR017853">
    <property type="entry name" value="GH"/>
</dbReference>
<dbReference type="InterPro" id="IPR002053">
    <property type="entry name" value="Glyco_hydro_25"/>
</dbReference>
<comment type="caution">
    <text evidence="5">The sequence shown here is derived from an EMBL/GenBank/DDBJ whole genome shotgun (WGS) entry which is preliminary data.</text>
</comment>
<dbReference type="GO" id="GO:0016998">
    <property type="term" value="P:cell wall macromolecule catabolic process"/>
    <property type="evidence" value="ECO:0007669"/>
    <property type="project" value="InterPro"/>
</dbReference>
<dbReference type="PANTHER" id="PTHR34135">
    <property type="entry name" value="LYSOZYME"/>
    <property type="match status" value="1"/>
</dbReference>
<dbReference type="CDD" id="cd00599">
    <property type="entry name" value="GH25_muramidase"/>
    <property type="match status" value="1"/>
</dbReference>
<keyword evidence="6" id="KW-1185">Reference proteome</keyword>
<keyword evidence="4" id="KW-0812">Transmembrane</keyword>
<organism evidence="5 6">
    <name type="scientific">Prevotella veroralis F0319</name>
    <dbReference type="NCBI Taxonomy" id="649761"/>
    <lineage>
        <taxon>Bacteria</taxon>
        <taxon>Pseudomonadati</taxon>
        <taxon>Bacteroidota</taxon>
        <taxon>Bacteroidia</taxon>
        <taxon>Bacteroidales</taxon>
        <taxon>Prevotellaceae</taxon>
        <taxon>Prevotella</taxon>
    </lineage>
</organism>
<dbReference type="Gene3D" id="3.20.20.80">
    <property type="entry name" value="Glycosidases"/>
    <property type="match status" value="1"/>
</dbReference>
<dbReference type="HOGENOM" id="CLU_044973_6_2_10"/>
<reference evidence="5 6" key="1">
    <citation type="submission" date="2009-09" db="EMBL/GenBank/DDBJ databases">
        <authorList>
            <person name="Weinstock G."/>
            <person name="Sodergren E."/>
            <person name="Clifton S."/>
            <person name="Fulton L."/>
            <person name="Fulton B."/>
            <person name="Courtney L."/>
            <person name="Fronick C."/>
            <person name="Harrison M."/>
            <person name="Strong C."/>
            <person name="Farmer C."/>
            <person name="Delahaunty K."/>
            <person name="Markovic C."/>
            <person name="Hall O."/>
            <person name="Minx P."/>
            <person name="Tomlinson C."/>
            <person name="Mitreva M."/>
            <person name="Nelson J."/>
            <person name="Hou S."/>
            <person name="Wollam A."/>
            <person name="Pepin K.H."/>
            <person name="Johnson M."/>
            <person name="Bhonagiri V."/>
            <person name="Nash W.E."/>
            <person name="Warren W."/>
            <person name="Chinwalla A."/>
            <person name="Mardis E.R."/>
            <person name="Wilson R.K."/>
        </authorList>
    </citation>
    <scope>NUCLEOTIDE SEQUENCE [LARGE SCALE GENOMIC DNA]</scope>
    <source>
        <strain evidence="5 6">F0319</strain>
    </source>
</reference>
<dbReference type="GO" id="GO:0016052">
    <property type="term" value="P:carbohydrate catabolic process"/>
    <property type="evidence" value="ECO:0007669"/>
    <property type="project" value="TreeGrafter"/>
</dbReference>
<dbReference type="eggNOG" id="COG3757">
    <property type="taxonomic scope" value="Bacteria"/>
</dbReference>
<keyword evidence="4" id="KW-0472">Membrane</keyword>
<dbReference type="STRING" id="649761.HMPREF0973_00437"/>
<comment type="similarity">
    <text evidence="1">Belongs to the glycosyl hydrolase 25 family.</text>
</comment>
<feature type="transmembrane region" description="Helical" evidence="4">
    <location>
        <begin position="43"/>
        <end position="65"/>
    </location>
</feature>
<gene>
    <name evidence="5" type="ORF">HMPREF0973_00437</name>
</gene>
<dbReference type="GO" id="GO:0009253">
    <property type="term" value="P:peptidoglycan catabolic process"/>
    <property type="evidence" value="ECO:0007669"/>
    <property type="project" value="InterPro"/>
</dbReference>
<sequence length="273" mass="31985">MCLFGKNMVILQLILVVVLDKTNVLLRRRLSFFRLESMVNSSFIRPFSIIFLLSFFLLTSVQSALGKSSKQEKRRFDGIDVSHHQGKINWSEVTKNRQIQFVYIKATQGTTITDEYYKRNICEARKHGLRCGSYHYLSSKTPIRAQFRHFYRTIKRYSQDLIPMIDVEREGVRGWTRKQVQDSVAVFAGLIKKYFGKRPLIYSQANFYNSHLAPRFNQNFLFLGKYSAERPSIKGVGRHNIWQFSERGRVNGIRGFVDLDRFMSGTSLRDIRL</sequence>
<dbReference type="SUPFAM" id="SSF51445">
    <property type="entry name" value="(Trans)glycosidases"/>
    <property type="match status" value="1"/>
</dbReference>
<evidence type="ECO:0000256" key="4">
    <source>
        <dbReference type="SAM" id="Phobius"/>
    </source>
</evidence>
<dbReference type="GO" id="GO:0003796">
    <property type="term" value="F:lysozyme activity"/>
    <property type="evidence" value="ECO:0007669"/>
    <property type="project" value="InterPro"/>
</dbReference>
<evidence type="ECO:0000313" key="5">
    <source>
        <dbReference type="EMBL" id="EEX19496.1"/>
    </source>
</evidence>
<dbReference type="Proteomes" id="UP000003327">
    <property type="component" value="Unassembled WGS sequence"/>
</dbReference>
<dbReference type="SMART" id="SM00641">
    <property type="entry name" value="Glyco_25"/>
    <property type="match status" value="1"/>
</dbReference>
<proteinExistence type="inferred from homology"/>
<evidence type="ECO:0000256" key="2">
    <source>
        <dbReference type="ARBA" id="ARBA00022801"/>
    </source>
</evidence>
<keyword evidence="4" id="KW-1133">Transmembrane helix</keyword>
<dbReference type="Pfam" id="PF01183">
    <property type="entry name" value="Glyco_hydro_25"/>
    <property type="match status" value="1"/>
</dbReference>
<dbReference type="PROSITE" id="PS51904">
    <property type="entry name" value="GLYCOSYL_HYDROL_F25_2"/>
    <property type="match status" value="1"/>
</dbReference>